<dbReference type="OrthoDB" id="5354021at2"/>
<dbReference type="RefSeq" id="WP_062628179.1">
    <property type="nucleotide sequence ID" value="NZ_CP014327.1"/>
</dbReference>
<protein>
    <submittedName>
        <fullName evidence="1">Uncharacterized protein</fullName>
    </submittedName>
</protein>
<evidence type="ECO:0000313" key="2">
    <source>
        <dbReference type="Proteomes" id="UP000070371"/>
    </source>
</evidence>
<gene>
    <name evidence="1" type="ORF">RC74_07925</name>
</gene>
<keyword evidence="2" id="KW-1185">Reference proteome</keyword>
<organism evidence="1 2">
    <name type="scientific">Falsihalocynthiibacter arcticus</name>
    <dbReference type="NCBI Taxonomy" id="1579316"/>
    <lineage>
        <taxon>Bacteria</taxon>
        <taxon>Pseudomonadati</taxon>
        <taxon>Pseudomonadota</taxon>
        <taxon>Alphaproteobacteria</taxon>
        <taxon>Rhodobacterales</taxon>
        <taxon>Roseobacteraceae</taxon>
        <taxon>Falsihalocynthiibacter</taxon>
    </lineage>
</organism>
<sequence length="165" mass="18389">MTAQNWGFTGPEAVTHFLKESGEIKFAQPESAFYPISFRHRNHMIRKRFDVAGQLGSDTYGVHFWARRMKPRLEEKEGGSPDAGSFMADAVMRHGIVCDDAPIPRKIVKQDPRAKDAEFLADLALEGLRADASPEAIARKHNVEPKLVREAIATLQSGAASLFKR</sequence>
<dbReference type="EMBL" id="CP014327">
    <property type="protein sequence ID" value="AML51193.1"/>
    <property type="molecule type" value="Genomic_DNA"/>
</dbReference>
<dbReference type="Proteomes" id="UP000070371">
    <property type="component" value="Chromosome"/>
</dbReference>
<dbReference type="AlphaFoldDB" id="A0A126UYQ8"/>
<name>A0A126UYQ8_9RHOB</name>
<accession>A0A126UYQ8</accession>
<dbReference type="STRING" id="1579316.RC74_07925"/>
<proteinExistence type="predicted"/>
<reference evidence="1 2" key="1">
    <citation type="submission" date="2016-02" db="EMBL/GenBank/DDBJ databases">
        <title>Complete genome sequence of Halocynthiibacter arcticus PAMC 20958t from arctic marine sediment.</title>
        <authorList>
            <person name="Lee Y.M."/>
            <person name="Baek K."/>
            <person name="Lee H.K."/>
            <person name="Shin S.C."/>
        </authorList>
    </citation>
    <scope>NUCLEOTIDE SEQUENCE [LARGE SCALE GENOMIC DNA]</scope>
    <source>
        <strain evidence="1">PAMC 20958</strain>
    </source>
</reference>
<dbReference type="KEGG" id="hat:RC74_07925"/>
<evidence type="ECO:0000313" key="1">
    <source>
        <dbReference type="EMBL" id="AML51193.1"/>
    </source>
</evidence>